<protein>
    <recommendedName>
        <fullName evidence="1">RNase H type-1 domain-containing protein</fullName>
    </recommendedName>
</protein>
<dbReference type="GO" id="GO:0004523">
    <property type="term" value="F:RNA-DNA hybrid ribonuclease activity"/>
    <property type="evidence" value="ECO:0007669"/>
    <property type="project" value="InterPro"/>
</dbReference>
<dbReference type="EMBL" id="LS974619">
    <property type="protein sequence ID" value="CAG7883621.1"/>
    <property type="molecule type" value="Genomic_DNA"/>
</dbReference>
<dbReference type="AlphaFoldDB" id="A0A3P5ZRI8"/>
<dbReference type="InterPro" id="IPR036397">
    <property type="entry name" value="RNaseH_sf"/>
</dbReference>
<sequence>NVFIFQQKSIYWERILQQAQADSKEWSLQNNDQTRIINGNANGRSMPSGWRKPPLGWVKCNVDDSFSAQQQTSTAGWVIRDSNGTYKGAGQANGNHVNNALESEIQALIVAMQNCWSKGYCSKMIKILNNEVLQFTGYNWIREVNWWKQKFEDISFMWIGRDGNQVADGLAKNEIPNNVSFLFHHFVPNCITHLLH</sequence>
<dbReference type="InterPro" id="IPR002156">
    <property type="entry name" value="RNaseH_domain"/>
</dbReference>
<dbReference type="Gramene" id="A03p49640.2_BraZ1">
    <property type="protein sequence ID" value="A03p49640.2_BraZ1.CDS.1"/>
    <property type="gene ID" value="A03g49640.2_BraZ1"/>
</dbReference>
<gene>
    <name evidence="3" type="ORF">BRAA03T14020Z</name>
    <name evidence="2" type="ORF">BRAPAZ1V2_A03P49640.2</name>
</gene>
<dbReference type="SUPFAM" id="SSF53098">
    <property type="entry name" value="Ribonuclease H-like"/>
    <property type="match status" value="1"/>
</dbReference>
<reference evidence="3" key="1">
    <citation type="submission" date="2018-11" db="EMBL/GenBank/DDBJ databases">
        <authorList>
            <consortium name="Genoscope - CEA"/>
            <person name="William W."/>
        </authorList>
    </citation>
    <scope>NUCLEOTIDE SEQUENCE</scope>
</reference>
<dbReference type="Proteomes" id="UP000694005">
    <property type="component" value="Chromosome A03"/>
</dbReference>
<evidence type="ECO:0000313" key="3">
    <source>
        <dbReference type="EMBL" id="VDC82802.1"/>
    </source>
</evidence>
<dbReference type="CDD" id="cd06222">
    <property type="entry name" value="RNase_H_like"/>
    <property type="match status" value="1"/>
</dbReference>
<feature type="non-terminal residue" evidence="3">
    <location>
        <position position="1"/>
    </location>
</feature>
<feature type="domain" description="RNase H type-1" evidence="1">
    <location>
        <begin position="61"/>
        <end position="172"/>
    </location>
</feature>
<dbReference type="PANTHER" id="PTHR47074:SF78">
    <property type="entry name" value="GB|AAF30348.1-RELATED"/>
    <property type="match status" value="1"/>
</dbReference>
<evidence type="ECO:0000259" key="1">
    <source>
        <dbReference type="Pfam" id="PF13456"/>
    </source>
</evidence>
<dbReference type="InterPro" id="IPR052929">
    <property type="entry name" value="RNase_H-like_EbsB-rel"/>
</dbReference>
<organism evidence="3">
    <name type="scientific">Brassica campestris</name>
    <name type="common">Field mustard</name>
    <dbReference type="NCBI Taxonomy" id="3711"/>
    <lineage>
        <taxon>Eukaryota</taxon>
        <taxon>Viridiplantae</taxon>
        <taxon>Streptophyta</taxon>
        <taxon>Embryophyta</taxon>
        <taxon>Tracheophyta</taxon>
        <taxon>Spermatophyta</taxon>
        <taxon>Magnoliopsida</taxon>
        <taxon>eudicotyledons</taxon>
        <taxon>Gunneridae</taxon>
        <taxon>Pentapetalae</taxon>
        <taxon>rosids</taxon>
        <taxon>malvids</taxon>
        <taxon>Brassicales</taxon>
        <taxon>Brassicaceae</taxon>
        <taxon>Brassiceae</taxon>
        <taxon>Brassica</taxon>
    </lineage>
</organism>
<name>A0A3P5ZRI8_BRACM</name>
<accession>A0A3P5ZRI8</accession>
<dbReference type="Gene3D" id="3.30.420.10">
    <property type="entry name" value="Ribonuclease H-like superfamily/Ribonuclease H"/>
    <property type="match status" value="1"/>
</dbReference>
<dbReference type="Pfam" id="PF13456">
    <property type="entry name" value="RVT_3"/>
    <property type="match status" value="1"/>
</dbReference>
<dbReference type="InterPro" id="IPR012337">
    <property type="entry name" value="RNaseH-like_sf"/>
</dbReference>
<evidence type="ECO:0000313" key="2">
    <source>
        <dbReference type="EMBL" id="CAG7883621.1"/>
    </source>
</evidence>
<proteinExistence type="predicted"/>
<dbReference type="GO" id="GO:0003676">
    <property type="term" value="F:nucleic acid binding"/>
    <property type="evidence" value="ECO:0007669"/>
    <property type="project" value="InterPro"/>
</dbReference>
<dbReference type="EMBL" id="LR031572">
    <property type="protein sequence ID" value="VDC82802.1"/>
    <property type="molecule type" value="Genomic_DNA"/>
</dbReference>
<dbReference type="PANTHER" id="PTHR47074">
    <property type="entry name" value="BNAC02G40300D PROTEIN"/>
    <property type="match status" value="1"/>
</dbReference>
<dbReference type="InterPro" id="IPR044730">
    <property type="entry name" value="RNase_H-like_dom_plant"/>
</dbReference>